<gene>
    <name evidence="2" type="ORF">RHOBADRAFT_51410</name>
</gene>
<dbReference type="EMBL" id="KQ474074">
    <property type="protein sequence ID" value="KPV77576.1"/>
    <property type="molecule type" value="Genomic_DNA"/>
</dbReference>
<sequence>MWCDNCLLIFPLRAGTMALATEIAAYSIAGGIVLFLYGQYLYPSADLEVPVYGGVSMGIGACSVLLLLAFANRSRLWTSALCFILPFVLVLSIVRAGIMTFRLDYYQERIIWSCNHGGQLYNATLAADSTYSAGNSSGDTIPTGFCSAGFHSLYLAFAFALALDCVLQAYQLFLVWRFRAFLRNYSSLKDSRVNGYYYS</sequence>
<feature type="transmembrane region" description="Helical" evidence="1">
    <location>
        <begin position="12"/>
        <end position="37"/>
    </location>
</feature>
<keyword evidence="3" id="KW-1185">Reference proteome</keyword>
<dbReference type="AlphaFoldDB" id="A0A194SDS9"/>
<dbReference type="STRING" id="578459.A0A194SDS9"/>
<feature type="transmembrane region" description="Helical" evidence="1">
    <location>
        <begin position="76"/>
        <end position="98"/>
    </location>
</feature>
<dbReference type="RefSeq" id="XP_018273625.1">
    <property type="nucleotide sequence ID" value="XM_018415825.1"/>
</dbReference>
<dbReference type="GeneID" id="28976273"/>
<feature type="transmembrane region" description="Helical" evidence="1">
    <location>
        <begin position="153"/>
        <end position="176"/>
    </location>
</feature>
<protein>
    <submittedName>
        <fullName evidence="2">Uncharacterized protein</fullName>
    </submittedName>
</protein>
<dbReference type="OMA" id="IMIVELQ"/>
<feature type="transmembrane region" description="Helical" evidence="1">
    <location>
        <begin position="49"/>
        <end position="69"/>
    </location>
</feature>
<proteinExistence type="predicted"/>
<dbReference type="OrthoDB" id="2371309at2759"/>
<evidence type="ECO:0000313" key="3">
    <source>
        <dbReference type="Proteomes" id="UP000053890"/>
    </source>
</evidence>
<keyword evidence="1" id="KW-1133">Transmembrane helix</keyword>
<dbReference type="Proteomes" id="UP000053890">
    <property type="component" value="Unassembled WGS sequence"/>
</dbReference>
<name>A0A194SDS9_RHOGW</name>
<accession>A0A194SDS9</accession>
<evidence type="ECO:0000313" key="2">
    <source>
        <dbReference type="EMBL" id="KPV77576.1"/>
    </source>
</evidence>
<evidence type="ECO:0000256" key="1">
    <source>
        <dbReference type="SAM" id="Phobius"/>
    </source>
</evidence>
<keyword evidence="1" id="KW-0472">Membrane</keyword>
<keyword evidence="1" id="KW-0812">Transmembrane</keyword>
<reference evidence="2 3" key="1">
    <citation type="journal article" date="2015" name="Front. Microbiol.">
        <title>Genome sequence of the plant growth promoting endophytic yeast Rhodotorula graminis WP1.</title>
        <authorList>
            <person name="Firrincieli A."/>
            <person name="Otillar R."/>
            <person name="Salamov A."/>
            <person name="Schmutz J."/>
            <person name="Khan Z."/>
            <person name="Redman R.S."/>
            <person name="Fleck N.D."/>
            <person name="Lindquist E."/>
            <person name="Grigoriev I.V."/>
            <person name="Doty S.L."/>
        </authorList>
    </citation>
    <scope>NUCLEOTIDE SEQUENCE [LARGE SCALE GENOMIC DNA]</scope>
    <source>
        <strain evidence="2 3">WP1</strain>
    </source>
</reference>
<organism evidence="2 3">
    <name type="scientific">Rhodotorula graminis (strain WP1)</name>
    <dbReference type="NCBI Taxonomy" id="578459"/>
    <lineage>
        <taxon>Eukaryota</taxon>
        <taxon>Fungi</taxon>
        <taxon>Dikarya</taxon>
        <taxon>Basidiomycota</taxon>
        <taxon>Pucciniomycotina</taxon>
        <taxon>Microbotryomycetes</taxon>
        <taxon>Sporidiobolales</taxon>
        <taxon>Sporidiobolaceae</taxon>
        <taxon>Rhodotorula</taxon>
    </lineage>
</organism>